<comment type="similarity">
    <text evidence="1">Belongs to the short-chain dehydrogenases/reductases (SDR) family.</text>
</comment>
<dbReference type="SUPFAM" id="SSF51735">
    <property type="entry name" value="NAD(P)-binding Rossmann-fold domains"/>
    <property type="match status" value="1"/>
</dbReference>
<dbReference type="Pfam" id="PF00106">
    <property type="entry name" value="adh_short"/>
    <property type="match status" value="1"/>
</dbReference>
<comment type="caution">
    <text evidence="3">The sequence shown here is derived from an EMBL/GenBank/DDBJ whole genome shotgun (WGS) entry which is preliminary data.</text>
</comment>
<dbReference type="Gene3D" id="3.40.50.720">
    <property type="entry name" value="NAD(P)-binding Rossmann-like Domain"/>
    <property type="match status" value="1"/>
</dbReference>
<sequence>MTGGNSGLGFATSGTARNEVNGKEAVEKITEETGKSPVFLKLDLADLDSIQAAASEFLSKETRLDVLYNSAGMMIPPKDVPLLPLLTSTPKASPQDKVRIIFVSSGAHHISNLSFTFKDGPARKKTKRVNSLRAVQVRGNSSCQGGCEGEGIVSLAMNPGTVSTNLQKELPGWQAWLIMSGTAAKTAEYNGKYLVPWARVGTPRADSQDTKVGEELWTWLEEQVAGR</sequence>
<dbReference type="EMBL" id="JARIHO010000006">
    <property type="protein sequence ID" value="KAJ7359337.1"/>
    <property type="molecule type" value="Genomic_DNA"/>
</dbReference>
<organism evidence="3 4">
    <name type="scientific">Mycena albidolilacea</name>
    <dbReference type="NCBI Taxonomy" id="1033008"/>
    <lineage>
        <taxon>Eukaryota</taxon>
        <taxon>Fungi</taxon>
        <taxon>Dikarya</taxon>
        <taxon>Basidiomycota</taxon>
        <taxon>Agaricomycotina</taxon>
        <taxon>Agaricomycetes</taxon>
        <taxon>Agaricomycetidae</taxon>
        <taxon>Agaricales</taxon>
        <taxon>Marasmiineae</taxon>
        <taxon>Mycenaceae</taxon>
        <taxon>Mycena</taxon>
    </lineage>
</organism>
<gene>
    <name evidence="3" type="ORF">DFH08DRAFT_911448</name>
</gene>
<keyword evidence="2" id="KW-0560">Oxidoreductase</keyword>
<name>A0AAD7EYI0_9AGAR</name>
<dbReference type="PANTHER" id="PTHR24320:SF148">
    <property type="entry name" value="NAD(P)-BINDING ROSSMANN-FOLD SUPERFAMILY PROTEIN"/>
    <property type="match status" value="1"/>
</dbReference>
<reference evidence="3" key="1">
    <citation type="submission" date="2023-03" db="EMBL/GenBank/DDBJ databases">
        <title>Massive genome expansion in bonnet fungi (Mycena s.s.) driven by repeated elements and novel gene families across ecological guilds.</title>
        <authorList>
            <consortium name="Lawrence Berkeley National Laboratory"/>
            <person name="Harder C.B."/>
            <person name="Miyauchi S."/>
            <person name="Viragh M."/>
            <person name="Kuo A."/>
            <person name="Thoen E."/>
            <person name="Andreopoulos B."/>
            <person name="Lu D."/>
            <person name="Skrede I."/>
            <person name="Drula E."/>
            <person name="Henrissat B."/>
            <person name="Morin E."/>
            <person name="Kohler A."/>
            <person name="Barry K."/>
            <person name="LaButti K."/>
            <person name="Morin E."/>
            <person name="Salamov A."/>
            <person name="Lipzen A."/>
            <person name="Mereny Z."/>
            <person name="Hegedus B."/>
            <person name="Baldrian P."/>
            <person name="Stursova M."/>
            <person name="Weitz H."/>
            <person name="Taylor A."/>
            <person name="Grigoriev I.V."/>
            <person name="Nagy L.G."/>
            <person name="Martin F."/>
            <person name="Kauserud H."/>
        </authorList>
    </citation>
    <scope>NUCLEOTIDE SEQUENCE</scope>
    <source>
        <strain evidence="3">CBHHK002</strain>
    </source>
</reference>
<dbReference type="InterPro" id="IPR036291">
    <property type="entry name" value="NAD(P)-bd_dom_sf"/>
</dbReference>
<keyword evidence="4" id="KW-1185">Reference proteome</keyword>
<accession>A0AAD7EYI0</accession>
<dbReference type="AlphaFoldDB" id="A0AAD7EYI0"/>
<dbReference type="GO" id="GO:0016491">
    <property type="term" value="F:oxidoreductase activity"/>
    <property type="evidence" value="ECO:0007669"/>
    <property type="project" value="UniProtKB-KW"/>
</dbReference>
<evidence type="ECO:0000256" key="1">
    <source>
        <dbReference type="ARBA" id="ARBA00006484"/>
    </source>
</evidence>
<evidence type="ECO:0000313" key="4">
    <source>
        <dbReference type="Proteomes" id="UP001218218"/>
    </source>
</evidence>
<proteinExistence type="inferred from homology"/>
<evidence type="ECO:0000256" key="2">
    <source>
        <dbReference type="ARBA" id="ARBA00023002"/>
    </source>
</evidence>
<protein>
    <submittedName>
        <fullName evidence="3">NAD-P-binding protein</fullName>
    </submittedName>
</protein>
<dbReference type="PANTHER" id="PTHR24320">
    <property type="entry name" value="RETINOL DEHYDROGENASE"/>
    <property type="match status" value="1"/>
</dbReference>
<dbReference type="Proteomes" id="UP001218218">
    <property type="component" value="Unassembled WGS sequence"/>
</dbReference>
<dbReference type="InterPro" id="IPR002347">
    <property type="entry name" value="SDR_fam"/>
</dbReference>
<evidence type="ECO:0000313" key="3">
    <source>
        <dbReference type="EMBL" id="KAJ7359337.1"/>
    </source>
</evidence>